<comment type="function">
    <text evidence="12">Catalyzes the conversion of oxaloacetate (OAA) to phosphoenolpyruvate (PEP), the rate-limiting step in the metabolic pathway that produces glucose from lactate and other precursors derived from the citric acid cycle.</text>
</comment>
<dbReference type="GO" id="GO:0030145">
    <property type="term" value="F:manganese ion binding"/>
    <property type="evidence" value="ECO:0007669"/>
    <property type="project" value="TreeGrafter"/>
</dbReference>
<evidence type="ECO:0000256" key="3">
    <source>
        <dbReference type="ARBA" id="ARBA00011245"/>
    </source>
</evidence>
<dbReference type="FunFam" id="3.40.449.10:FF:000003">
    <property type="entry name" value="Phosphoenolpyruvate carboxykinase, cytosolic [GTP]"/>
    <property type="match status" value="1"/>
</dbReference>
<dbReference type="SUPFAM" id="SSF53795">
    <property type="entry name" value="PEP carboxykinase-like"/>
    <property type="match status" value="1"/>
</dbReference>
<proteinExistence type="inferred from homology"/>
<evidence type="ECO:0000256" key="1">
    <source>
        <dbReference type="ARBA" id="ARBA00001936"/>
    </source>
</evidence>
<evidence type="ECO:0000259" key="14">
    <source>
        <dbReference type="Pfam" id="PF00821"/>
    </source>
</evidence>
<comment type="cofactor">
    <cofactor evidence="1">
        <name>Mn(2+)</name>
        <dbReference type="ChEBI" id="CHEBI:29035"/>
    </cofactor>
</comment>
<organism evidence="16 17">
    <name type="scientific">Habropoda laboriosa</name>
    <dbReference type="NCBI Taxonomy" id="597456"/>
    <lineage>
        <taxon>Eukaryota</taxon>
        <taxon>Metazoa</taxon>
        <taxon>Ecdysozoa</taxon>
        <taxon>Arthropoda</taxon>
        <taxon>Hexapoda</taxon>
        <taxon>Insecta</taxon>
        <taxon>Pterygota</taxon>
        <taxon>Neoptera</taxon>
        <taxon>Endopterygota</taxon>
        <taxon>Hymenoptera</taxon>
        <taxon>Apocrita</taxon>
        <taxon>Aculeata</taxon>
        <taxon>Apoidea</taxon>
        <taxon>Anthophila</taxon>
        <taxon>Apidae</taxon>
        <taxon>Habropoda</taxon>
    </lineage>
</organism>
<sequence>MSARFDPIRWSSLVTTGFRLARRFSVVATSVRGSSVGSLRNLHTSRRVDSTNVPGVRRFAILSKPSINEMPHAIDAYYPQVSTLVTNVAKNPSISNNYEYIGKTPLLNTSVGPVAPKLRSYIEECASLCCPKDIYICDGSESEYNHLLKLLEKDETISPLPKYENCWLARTNPADVARVEKKTFISTDSKRDTIPTPRDGVTGELGNWISPSDMDKAILERFPGCMKDRTMYVIPFSMGPVGSPLSKIGIEITDSAYVVCSMRIMTRMGKKVLETLGNDYFVKCLHSVGLPKSDSKVGVNFSWPCDPERTIILHKPAKNEIVSYGSGYGGNSLLGKKCLALRIGSTIARDEGWLAEHMLILGITNPKGRKRYIAAAFPSACGKTNLAMMQPTLPGYKIECVGDDIAWMRFDQEGRLRAINPENGFFGVAPGTSFSTNPNAMKTIFKDTIFTNVAATDDGGVFWEGLEKEIGENVEITDWRGEKWNRGSKTPAAHPNSRFCSPAKQCPIIDPAWEDPIGVPIDAILFGGRRPEGVPLIYQARDWQHGVFLGASMRSEATAAAEHQGKVIMHDPFAMRPFFGYNFGHYLDHWLSMTKVKNNKLPAIFHVNWFRKGSDGKFLWPGFGENSRVLDWILRRIDGEDIAVNSPIGLLPKLESFNLDSMKGNVDMEELFRLPKDFWQKEVRDLREYFDAQVGSDLPAAITEELDVLVRNVEQL</sequence>
<evidence type="ECO:0000256" key="13">
    <source>
        <dbReference type="ARBA" id="ARBA00072283"/>
    </source>
</evidence>
<comment type="subunit">
    <text evidence="3">Monomer.</text>
</comment>
<dbReference type="Gene3D" id="2.170.8.10">
    <property type="entry name" value="Phosphoenolpyruvate Carboxykinase, domain 2"/>
    <property type="match status" value="1"/>
</dbReference>
<dbReference type="GO" id="GO:0016301">
    <property type="term" value="F:kinase activity"/>
    <property type="evidence" value="ECO:0007669"/>
    <property type="project" value="UniProtKB-KW"/>
</dbReference>
<dbReference type="InterPro" id="IPR035077">
    <property type="entry name" value="PEP_carboxykinase_GTP_C"/>
</dbReference>
<keyword evidence="8" id="KW-0342">GTP-binding</keyword>
<evidence type="ECO:0000256" key="2">
    <source>
        <dbReference type="ARBA" id="ARBA00005796"/>
    </source>
</evidence>
<evidence type="ECO:0000256" key="8">
    <source>
        <dbReference type="ARBA" id="ARBA00023134"/>
    </source>
</evidence>
<keyword evidence="9" id="KW-0464">Manganese</keyword>
<dbReference type="GO" id="GO:0019543">
    <property type="term" value="P:propionate catabolic process"/>
    <property type="evidence" value="ECO:0007669"/>
    <property type="project" value="TreeGrafter"/>
</dbReference>
<dbReference type="GO" id="GO:0033993">
    <property type="term" value="P:response to lipid"/>
    <property type="evidence" value="ECO:0007669"/>
    <property type="project" value="TreeGrafter"/>
</dbReference>
<evidence type="ECO:0000256" key="11">
    <source>
        <dbReference type="ARBA" id="ARBA00051400"/>
    </source>
</evidence>
<protein>
    <recommendedName>
        <fullName evidence="13">Phosphoenolpyruvate carboxykinase [GTP]</fullName>
        <ecNumber evidence="4">4.1.1.32</ecNumber>
    </recommendedName>
</protein>
<dbReference type="InterPro" id="IPR008209">
    <property type="entry name" value="PEP_carboxykinase_GTP"/>
</dbReference>
<evidence type="ECO:0000256" key="10">
    <source>
        <dbReference type="ARBA" id="ARBA00023239"/>
    </source>
</evidence>
<comment type="similarity">
    <text evidence="2">Belongs to the phosphoenolpyruvate carboxykinase [GTP] family.</text>
</comment>
<dbReference type="InterPro" id="IPR013035">
    <property type="entry name" value="PEP_carboxykinase_C"/>
</dbReference>
<keyword evidence="16" id="KW-0418">Kinase</keyword>
<dbReference type="CDD" id="cd00819">
    <property type="entry name" value="PEPCK_GTP"/>
    <property type="match status" value="1"/>
</dbReference>
<keyword evidence="5" id="KW-0479">Metal-binding</keyword>
<keyword evidence="17" id="KW-1185">Reference proteome</keyword>
<dbReference type="GO" id="GO:0005829">
    <property type="term" value="C:cytosol"/>
    <property type="evidence" value="ECO:0007669"/>
    <property type="project" value="TreeGrafter"/>
</dbReference>
<evidence type="ECO:0000313" key="16">
    <source>
        <dbReference type="EMBL" id="KOC67158.1"/>
    </source>
</evidence>
<dbReference type="GO" id="GO:0006094">
    <property type="term" value="P:gluconeogenesis"/>
    <property type="evidence" value="ECO:0007669"/>
    <property type="project" value="InterPro"/>
</dbReference>
<dbReference type="Pfam" id="PF00821">
    <property type="entry name" value="PEPCK_GTP"/>
    <property type="match status" value="1"/>
</dbReference>
<dbReference type="HAMAP" id="MF_00452">
    <property type="entry name" value="PEPCK_GTP"/>
    <property type="match status" value="1"/>
</dbReference>
<gene>
    <name evidence="16" type="ORF">WH47_11815</name>
</gene>
<dbReference type="PROSITE" id="PS00505">
    <property type="entry name" value="PEPCK_GTP"/>
    <property type="match status" value="1"/>
</dbReference>
<dbReference type="GO" id="GO:0006107">
    <property type="term" value="P:oxaloacetate metabolic process"/>
    <property type="evidence" value="ECO:0007669"/>
    <property type="project" value="TreeGrafter"/>
</dbReference>
<dbReference type="EC" id="4.1.1.32" evidence="4"/>
<dbReference type="Gene3D" id="3.40.449.10">
    <property type="entry name" value="Phosphoenolpyruvate Carboxykinase, domain 1"/>
    <property type="match status" value="1"/>
</dbReference>
<dbReference type="GO" id="GO:0005525">
    <property type="term" value="F:GTP binding"/>
    <property type="evidence" value="ECO:0007669"/>
    <property type="project" value="UniProtKB-KW"/>
</dbReference>
<accession>A0A0L7R8K4</accession>
<dbReference type="Gene3D" id="3.90.228.20">
    <property type="match status" value="1"/>
</dbReference>
<dbReference type="PANTHER" id="PTHR11561">
    <property type="entry name" value="PHOSPHOENOLPYRUVATE CARBOXYKINASE"/>
    <property type="match status" value="1"/>
</dbReference>
<dbReference type="InterPro" id="IPR018091">
    <property type="entry name" value="PEP_carboxykin_GTP_CS"/>
</dbReference>
<keyword evidence="16" id="KW-0670">Pyruvate</keyword>
<evidence type="ECO:0000313" key="17">
    <source>
        <dbReference type="Proteomes" id="UP000053825"/>
    </source>
</evidence>
<name>A0A0L7R8K4_9HYME</name>
<dbReference type="PANTHER" id="PTHR11561:SF0">
    <property type="entry name" value="PHOSPHOENOLPYRUVATE CARBOXYKINASE [GTP]-RELATED"/>
    <property type="match status" value="1"/>
</dbReference>
<keyword evidence="6" id="KW-0547">Nucleotide-binding</keyword>
<evidence type="ECO:0000259" key="15">
    <source>
        <dbReference type="Pfam" id="PF17297"/>
    </source>
</evidence>
<comment type="catalytic activity">
    <reaction evidence="11">
        <text>oxaloacetate + GTP = phosphoenolpyruvate + GDP + CO2</text>
        <dbReference type="Rhea" id="RHEA:10388"/>
        <dbReference type="ChEBI" id="CHEBI:16452"/>
        <dbReference type="ChEBI" id="CHEBI:16526"/>
        <dbReference type="ChEBI" id="CHEBI:37565"/>
        <dbReference type="ChEBI" id="CHEBI:58189"/>
        <dbReference type="ChEBI" id="CHEBI:58702"/>
        <dbReference type="EC" id="4.1.1.32"/>
    </reaction>
</comment>
<dbReference type="Proteomes" id="UP000053825">
    <property type="component" value="Unassembled WGS sequence"/>
</dbReference>
<dbReference type="STRING" id="597456.A0A0L7R8K4"/>
<feature type="domain" description="Phosphoenolpyruvate carboxykinase GTP-utilising N-terminal" evidence="15">
    <location>
        <begin position="121"/>
        <end position="349"/>
    </location>
</feature>
<reference evidence="16 17" key="1">
    <citation type="submission" date="2015-07" db="EMBL/GenBank/DDBJ databases">
        <title>The genome of Habropoda laboriosa.</title>
        <authorList>
            <person name="Pan H."/>
            <person name="Kapheim K."/>
        </authorList>
    </citation>
    <scope>NUCLEOTIDE SEQUENCE [LARGE SCALE GENOMIC DNA]</scope>
    <source>
        <strain evidence="16">0110345459</strain>
    </source>
</reference>
<keyword evidence="16" id="KW-0808">Transferase</keyword>
<evidence type="ECO:0000256" key="7">
    <source>
        <dbReference type="ARBA" id="ARBA00022793"/>
    </source>
</evidence>
<dbReference type="OrthoDB" id="5841594at2759"/>
<dbReference type="EMBL" id="KQ414632">
    <property type="protein sequence ID" value="KOC67158.1"/>
    <property type="molecule type" value="Genomic_DNA"/>
</dbReference>
<evidence type="ECO:0000256" key="12">
    <source>
        <dbReference type="ARBA" id="ARBA00058806"/>
    </source>
</evidence>
<dbReference type="Pfam" id="PF17297">
    <property type="entry name" value="PEPCK_N"/>
    <property type="match status" value="1"/>
</dbReference>
<feature type="domain" description="Phosphoenolpyruvate carboxykinase C-terminal P-loop" evidence="14">
    <location>
        <begin position="353"/>
        <end position="709"/>
    </location>
</feature>
<evidence type="ECO:0000256" key="9">
    <source>
        <dbReference type="ARBA" id="ARBA00023211"/>
    </source>
</evidence>
<keyword evidence="10" id="KW-0456">Lyase</keyword>
<dbReference type="GO" id="GO:0046327">
    <property type="term" value="P:glycerol biosynthetic process from pyruvate"/>
    <property type="evidence" value="ECO:0007669"/>
    <property type="project" value="TreeGrafter"/>
</dbReference>
<evidence type="ECO:0000256" key="6">
    <source>
        <dbReference type="ARBA" id="ARBA00022741"/>
    </source>
</evidence>
<dbReference type="FunFam" id="3.90.228.20:FF:000005">
    <property type="entry name" value="Phosphoenolpyruvate carboxykinase [GTP], mitochondrial"/>
    <property type="match status" value="1"/>
</dbReference>
<keyword evidence="7" id="KW-0210">Decarboxylase</keyword>
<dbReference type="NCBIfam" id="NF003253">
    <property type="entry name" value="PRK04210.1"/>
    <property type="match status" value="1"/>
</dbReference>
<dbReference type="GO" id="GO:0071333">
    <property type="term" value="P:cellular response to glucose stimulus"/>
    <property type="evidence" value="ECO:0007669"/>
    <property type="project" value="TreeGrafter"/>
</dbReference>
<evidence type="ECO:0000256" key="5">
    <source>
        <dbReference type="ARBA" id="ARBA00022723"/>
    </source>
</evidence>
<dbReference type="InterPro" id="IPR035078">
    <property type="entry name" value="PEP_carboxykinase_GTP_N"/>
</dbReference>
<dbReference type="GO" id="GO:0004613">
    <property type="term" value="F:phosphoenolpyruvate carboxykinase (GTP) activity"/>
    <property type="evidence" value="ECO:0007669"/>
    <property type="project" value="UniProtKB-EC"/>
</dbReference>
<evidence type="ECO:0000256" key="4">
    <source>
        <dbReference type="ARBA" id="ARBA00012306"/>
    </source>
</evidence>
<dbReference type="GO" id="GO:0042594">
    <property type="term" value="P:response to starvation"/>
    <property type="evidence" value="ECO:0007669"/>
    <property type="project" value="TreeGrafter"/>
</dbReference>
<dbReference type="InterPro" id="IPR008210">
    <property type="entry name" value="PEP_carboxykinase_N"/>
</dbReference>
<dbReference type="SUPFAM" id="SSF68923">
    <property type="entry name" value="PEP carboxykinase N-terminal domain"/>
    <property type="match status" value="1"/>
</dbReference>
<dbReference type="AlphaFoldDB" id="A0A0L7R8K4"/>